<accession>A0A3M2VU73</accession>
<evidence type="ECO:0000313" key="2">
    <source>
        <dbReference type="Proteomes" id="UP000280292"/>
    </source>
</evidence>
<dbReference type="EMBL" id="RBNR01000201">
    <property type="protein sequence ID" value="RML42806.1"/>
    <property type="molecule type" value="Genomic_DNA"/>
</dbReference>
<sequence length="38" mass="4457">MDLQAPLILRFVWPLHVHEHSGLFYPLSTLTPWHSAFV</sequence>
<evidence type="ECO:0000313" key="1">
    <source>
        <dbReference type="EMBL" id="RML42806.1"/>
    </source>
</evidence>
<protein>
    <submittedName>
        <fullName evidence="1">Uncharacterized protein</fullName>
    </submittedName>
</protein>
<comment type="caution">
    <text evidence="1">The sequence shown here is derived from an EMBL/GenBank/DDBJ whole genome shotgun (WGS) entry which is preliminary data.</text>
</comment>
<gene>
    <name evidence="1" type="ORF">ALQ95_101416</name>
</gene>
<organism evidence="1 2">
    <name type="scientific">Pseudomonas syringae pv. ribicola</name>
    <dbReference type="NCBI Taxonomy" id="55398"/>
    <lineage>
        <taxon>Bacteria</taxon>
        <taxon>Pseudomonadati</taxon>
        <taxon>Pseudomonadota</taxon>
        <taxon>Gammaproteobacteria</taxon>
        <taxon>Pseudomonadales</taxon>
        <taxon>Pseudomonadaceae</taxon>
        <taxon>Pseudomonas</taxon>
    </lineage>
</organism>
<reference evidence="1 2" key="1">
    <citation type="submission" date="2018-08" db="EMBL/GenBank/DDBJ databases">
        <title>Recombination of ecologically and evolutionarily significant loci maintains genetic cohesion in the Pseudomonas syringae species complex.</title>
        <authorList>
            <person name="Dillon M."/>
            <person name="Thakur S."/>
            <person name="Almeida R.N.D."/>
            <person name="Weir B.S."/>
            <person name="Guttman D.S."/>
        </authorList>
    </citation>
    <scope>NUCLEOTIDE SEQUENCE [LARGE SCALE GENOMIC DNA]</scope>
    <source>
        <strain evidence="1 2">ICMP 3883</strain>
    </source>
</reference>
<name>A0A3M2VU73_PSESI</name>
<dbReference type="Proteomes" id="UP000280292">
    <property type="component" value="Unassembled WGS sequence"/>
</dbReference>
<dbReference type="AlphaFoldDB" id="A0A3M2VU73"/>
<proteinExistence type="predicted"/>